<feature type="signal peptide" evidence="2">
    <location>
        <begin position="1"/>
        <end position="22"/>
    </location>
</feature>
<evidence type="ECO:0000313" key="4">
    <source>
        <dbReference type="Proteomes" id="UP001276150"/>
    </source>
</evidence>
<keyword evidence="2" id="KW-0732">Signal</keyword>
<dbReference type="RefSeq" id="WP_317640216.1">
    <property type="nucleotide sequence ID" value="NZ_JAPMIV010000015.1"/>
</dbReference>
<accession>A0ABU4DR32</accession>
<evidence type="ECO:0000256" key="2">
    <source>
        <dbReference type="SAM" id="SignalP"/>
    </source>
</evidence>
<name>A0ABU4DR32_9DEIO</name>
<dbReference type="EMBL" id="JAPMIV010000015">
    <property type="protein sequence ID" value="MDV6374889.1"/>
    <property type="molecule type" value="Genomic_DNA"/>
</dbReference>
<proteinExistence type="predicted"/>
<protein>
    <recommendedName>
        <fullName evidence="5">DUF5666 domain-containing protein</fullName>
    </recommendedName>
</protein>
<feature type="region of interest" description="Disordered" evidence="1">
    <location>
        <begin position="65"/>
        <end position="90"/>
    </location>
</feature>
<comment type="caution">
    <text evidence="3">The sequence shown here is derived from an EMBL/GenBank/DDBJ whole genome shotgun (WGS) entry which is preliminary data.</text>
</comment>
<evidence type="ECO:0008006" key="5">
    <source>
        <dbReference type="Google" id="ProtNLM"/>
    </source>
</evidence>
<organism evidence="3 4">
    <name type="scientific">Deinococcus arenicola</name>
    <dbReference type="NCBI Taxonomy" id="2994950"/>
    <lineage>
        <taxon>Bacteria</taxon>
        <taxon>Thermotogati</taxon>
        <taxon>Deinococcota</taxon>
        <taxon>Deinococci</taxon>
        <taxon>Deinococcales</taxon>
        <taxon>Deinococcaceae</taxon>
        <taxon>Deinococcus</taxon>
    </lineage>
</organism>
<dbReference type="Proteomes" id="UP001276150">
    <property type="component" value="Unassembled WGS sequence"/>
</dbReference>
<feature type="compositionally biased region" description="Low complexity" evidence="1">
    <location>
        <begin position="65"/>
        <end position="76"/>
    </location>
</feature>
<evidence type="ECO:0000313" key="3">
    <source>
        <dbReference type="EMBL" id="MDV6374889.1"/>
    </source>
</evidence>
<dbReference type="PROSITE" id="PS51257">
    <property type="entry name" value="PROKAR_LIPOPROTEIN"/>
    <property type="match status" value="1"/>
</dbReference>
<evidence type="ECO:0000256" key="1">
    <source>
        <dbReference type="SAM" id="MobiDB-lite"/>
    </source>
</evidence>
<gene>
    <name evidence="3" type="ORF">ORD21_09865</name>
</gene>
<reference evidence="3 4" key="1">
    <citation type="submission" date="2022-11" db="EMBL/GenBank/DDBJ databases">
        <title>Deinococcus ZS9-10, Low Temperature and Draught-tolerating, UV-resistant Bacteria from Continental Antarctica.</title>
        <authorList>
            <person name="Cheng L."/>
        </authorList>
    </citation>
    <scope>NUCLEOTIDE SEQUENCE [LARGE SCALE GENOMIC DNA]</scope>
    <source>
        <strain evidence="3 4">ZS9-10</strain>
    </source>
</reference>
<feature type="chain" id="PRO_5046000670" description="DUF5666 domain-containing protein" evidence="2">
    <location>
        <begin position="23"/>
        <end position="177"/>
    </location>
</feature>
<sequence>MKNILMILLTASLMAACTPKNDATTTTTDAATTTTDAVGDAAIATGDAVDGAAADTSEAVTDAVTDTTDPVDNAADPGADSTLTNNDDAGAGEELDMAVGDGLEGTVADFDGTAQTFTLNENDANYAVTTSPETVYEGMATTAEDFFGTDRAAANIAVEGEIDEASSTLNATKITLN</sequence>
<keyword evidence="4" id="KW-1185">Reference proteome</keyword>